<keyword evidence="2 7" id="KW-0808">Transferase</keyword>
<dbReference type="RefSeq" id="WP_036526156.1">
    <property type="nucleotide sequence ID" value="NZ_JFYZ01000011.1"/>
</dbReference>
<dbReference type="eggNOG" id="COG0554">
    <property type="taxonomic scope" value="Bacteria"/>
</dbReference>
<keyword evidence="6" id="KW-0067">ATP-binding</keyword>
<evidence type="ECO:0000313" key="10">
    <source>
        <dbReference type="EMBL" id="EZP81905.1"/>
    </source>
</evidence>
<dbReference type="AlphaFoldDB" id="A0A031JY87"/>
<keyword evidence="3" id="KW-0547">Nucleotide-binding</keyword>
<evidence type="ECO:0000256" key="2">
    <source>
        <dbReference type="ARBA" id="ARBA00022679"/>
    </source>
</evidence>
<dbReference type="PROSITE" id="PS00933">
    <property type="entry name" value="FGGY_KINASES_1"/>
    <property type="match status" value="1"/>
</dbReference>
<evidence type="ECO:0000259" key="8">
    <source>
        <dbReference type="Pfam" id="PF00370"/>
    </source>
</evidence>
<dbReference type="GO" id="GO:0004370">
    <property type="term" value="F:glycerol kinase activity"/>
    <property type="evidence" value="ECO:0007669"/>
    <property type="project" value="TreeGrafter"/>
</dbReference>
<proteinExistence type="inferred from homology"/>
<reference evidence="10 11" key="1">
    <citation type="submission" date="2014-03" db="EMBL/GenBank/DDBJ databases">
        <title>Whole genome sequence of Novosphingobium resinovorum KF1.</title>
        <authorList>
            <person name="Gan H.M."/>
            <person name="Gan H.Y."/>
            <person name="Chew T.H."/>
            <person name="Savka M.A."/>
        </authorList>
    </citation>
    <scope>NUCLEOTIDE SEQUENCE [LARGE SCALE GENOMIC DNA]</scope>
    <source>
        <strain evidence="10 11">KF1</strain>
    </source>
</reference>
<dbReference type="FunFam" id="3.30.420.40:FF:000008">
    <property type="entry name" value="Glycerol kinase"/>
    <property type="match status" value="1"/>
</dbReference>
<feature type="domain" description="Carbohydrate kinase FGGY C-terminal" evidence="9">
    <location>
        <begin position="263"/>
        <end position="448"/>
    </location>
</feature>
<protein>
    <submittedName>
        <fullName evidence="10">Glycerol kinase</fullName>
    </submittedName>
</protein>
<dbReference type="PANTHER" id="PTHR10196">
    <property type="entry name" value="SUGAR KINASE"/>
    <property type="match status" value="1"/>
</dbReference>
<dbReference type="InterPro" id="IPR018483">
    <property type="entry name" value="Carb_kinase_FGGY_CS"/>
</dbReference>
<keyword evidence="4 7" id="KW-0418">Kinase</keyword>
<accession>A0A031JY87</accession>
<dbReference type="NCBIfam" id="NF000756">
    <property type="entry name" value="PRK00047.1"/>
    <property type="match status" value="1"/>
</dbReference>
<evidence type="ECO:0000256" key="1">
    <source>
        <dbReference type="ARBA" id="ARBA00009156"/>
    </source>
</evidence>
<dbReference type="SUPFAM" id="SSF53067">
    <property type="entry name" value="Actin-like ATPase domain"/>
    <property type="match status" value="2"/>
</dbReference>
<dbReference type="PATRIC" id="fig|158500.4.peg.2619"/>
<name>A0A031JY87_9SPHN</name>
<evidence type="ECO:0000256" key="3">
    <source>
        <dbReference type="ARBA" id="ARBA00022741"/>
    </source>
</evidence>
<dbReference type="GO" id="GO:0005524">
    <property type="term" value="F:ATP binding"/>
    <property type="evidence" value="ECO:0007669"/>
    <property type="project" value="UniProtKB-KW"/>
</dbReference>
<evidence type="ECO:0000256" key="6">
    <source>
        <dbReference type="ARBA" id="ARBA00022840"/>
    </source>
</evidence>
<dbReference type="EMBL" id="JFYZ01000011">
    <property type="protein sequence ID" value="EZP81905.1"/>
    <property type="molecule type" value="Genomic_DNA"/>
</dbReference>
<dbReference type="PIRSF" id="PIRSF000538">
    <property type="entry name" value="GlpK"/>
    <property type="match status" value="1"/>
</dbReference>
<organism evidence="10 11">
    <name type="scientific">Novosphingobium resinovorum</name>
    <dbReference type="NCBI Taxonomy" id="158500"/>
    <lineage>
        <taxon>Bacteria</taxon>
        <taxon>Pseudomonadati</taxon>
        <taxon>Pseudomonadota</taxon>
        <taxon>Alphaproteobacteria</taxon>
        <taxon>Sphingomonadales</taxon>
        <taxon>Sphingomonadaceae</taxon>
        <taxon>Novosphingobium</taxon>
    </lineage>
</organism>
<dbReference type="GO" id="GO:0005829">
    <property type="term" value="C:cytosol"/>
    <property type="evidence" value="ECO:0007669"/>
    <property type="project" value="TreeGrafter"/>
</dbReference>
<evidence type="ECO:0000256" key="7">
    <source>
        <dbReference type="RuleBase" id="RU003733"/>
    </source>
</evidence>
<dbReference type="InterPro" id="IPR018484">
    <property type="entry name" value="FGGY_N"/>
</dbReference>
<evidence type="ECO:0000256" key="5">
    <source>
        <dbReference type="ARBA" id="ARBA00022798"/>
    </source>
</evidence>
<gene>
    <name evidence="10" type="ORF">BV97_02563</name>
</gene>
<dbReference type="STRING" id="158500.BES08_16815"/>
<dbReference type="InterPro" id="IPR043129">
    <property type="entry name" value="ATPase_NBD"/>
</dbReference>
<feature type="domain" description="Carbohydrate kinase FGGY N-terminal" evidence="8">
    <location>
        <begin position="6"/>
        <end position="252"/>
    </location>
</feature>
<evidence type="ECO:0000259" key="9">
    <source>
        <dbReference type="Pfam" id="PF02782"/>
    </source>
</evidence>
<dbReference type="GO" id="GO:0019563">
    <property type="term" value="P:glycerol catabolic process"/>
    <property type="evidence" value="ECO:0007669"/>
    <property type="project" value="TreeGrafter"/>
</dbReference>
<dbReference type="Pfam" id="PF02782">
    <property type="entry name" value="FGGY_C"/>
    <property type="match status" value="1"/>
</dbReference>
<dbReference type="CDD" id="cd07786">
    <property type="entry name" value="FGGY_EcGK_like"/>
    <property type="match status" value="1"/>
</dbReference>
<dbReference type="Proteomes" id="UP000024329">
    <property type="component" value="Unassembled WGS sequence"/>
</dbReference>
<dbReference type="PROSITE" id="PS00445">
    <property type="entry name" value="FGGY_KINASES_2"/>
    <property type="match status" value="1"/>
</dbReference>
<evidence type="ECO:0000256" key="4">
    <source>
        <dbReference type="ARBA" id="ARBA00022777"/>
    </source>
</evidence>
<evidence type="ECO:0000313" key="11">
    <source>
        <dbReference type="Proteomes" id="UP000024329"/>
    </source>
</evidence>
<comment type="similarity">
    <text evidence="1 7">Belongs to the FGGY kinase family.</text>
</comment>
<dbReference type="InterPro" id="IPR000577">
    <property type="entry name" value="Carb_kinase_FGGY"/>
</dbReference>
<dbReference type="InterPro" id="IPR018485">
    <property type="entry name" value="FGGY_C"/>
</dbReference>
<dbReference type="PANTHER" id="PTHR10196:SF78">
    <property type="entry name" value="GLYCEROL KINASE"/>
    <property type="match status" value="1"/>
</dbReference>
<dbReference type="Gene3D" id="3.30.420.40">
    <property type="match status" value="2"/>
</dbReference>
<dbReference type="Pfam" id="PF00370">
    <property type="entry name" value="FGGY_N"/>
    <property type="match status" value="1"/>
</dbReference>
<keyword evidence="5" id="KW-0319">Glycerol metabolism</keyword>
<comment type="caution">
    <text evidence="10">The sequence shown here is derived from an EMBL/GenBank/DDBJ whole genome shotgun (WGS) entry which is preliminary data.</text>
</comment>
<sequence>MNGEHILVLDEGTTSTRAIVYGADGRVLHVAQKELTQHYPAPGRVEHDAAEIWDKTLACAREVIGQLSDSGVGGAGRIAALGITNQRETVVAWDRQTGEPITRAIVWQDRRTAEMCATLRDGGHEAMLQERTGLVVDPYFSGTKMRWVLDNVPEARALGERLALGTVESWLVWKLTGGLHVTDASNASRTQLMALDGADWDDDLLGLFGVPRSALGRIVDTAGTVGTCDPDLLGAPIPISGLAGDQQAATIGQHCLKAGQTKATFGTGAFILTNMGETLPRSSHRLLGTVLCQQDGRRTYALEGSIFVAGSLIKWLRDELGVIRTAAESETLARAVADNGGVLFLPALAGLGAPHWQPDAKGVVTGLTQGTSRAHIVRAAMESMAHQCHDLQAAFAADGAAWTSLRIDGGMSANDWMAQDLADVLALPVERPADIETTALGAAMLAGVGVGLHASLEDAVAMGSASKRFAPDMDGAVRSGRIAMWEAGLKRHIDGVG</sequence>